<dbReference type="Pfam" id="PF17179">
    <property type="entry name" value="Fer4_22"/>
    <property type="match status" value="1"/>
</dbReference>
<feature type="domain" description="4Fe-4S ferredoxin-type" evidence="4">
    <location>
        <begin position="203"/>
        <end position="235"/>
    </location>
</feature>
<dbReference type="PROSITE" id="PS00198">
    <property type="entry name" value="4FE4S_FER_1"/>
    <property type="match status" value="1"/>
</dbReference>
<gene>
    <name evidence="5" type="ORF">Q3982_04790</name>
</gene>
<dbReference type="AlphaFoldDB" id="A0AA43UA86"/>
<keyword evidence="2" id="KW-0408">Iron</keyword>
<feature type="domain" description="4Fe-4S ferredoxin-type" evidence="4">
    <location>
        <begin position="285"/>
        <end position="314"/>
    </location>
</feature>
<evidence type="ECO:0000313" key="6">
    <source>
        <dbReference type="Proteomes" id="UP001168575"/>
    </source>
</evidence>
<reference evidence="5" key="1">
    <citation type="submission" date="2023-07" db="EMBL/GenBank/DDBJ databases">
        <title>Between Cages and Wild: Unraveling the Impact of Captivity on Animal Microbiomes and Antimicrobial Resistance.</title>
        <authorList>
            <person name="Schmartz G.P."/>
            <person name="Rehner J."/>
            <person name="Schuff M.J."/>
            <person name="Becker S.L."/>
            <person name="Kravczyk M."/>
            <person name="Gurevich A."/>
            <person name="Francke R."/>
            <person name="Mueller R."/>
            <person name="Keller V."/>
            <person name="Keller A."/>
        </authorList>
    </citation>
    <scope>NUCLEOTIDE SEQUENCE</scope>
    <source>
        <strain evidence="5">S12M_St_49</strain>
    </source>
</reference>
<proteinExistence type="predicted"/>
<organism evidence="5 6">
    <name type="scientific">Phoenicibacter congonensis</name>
    <dbReference type="NCBI Taxonomy" id="1944646"/>
    <lineage>
        <taxon>Bacteria</taxon>
        <taxon>Bacillati</taxon>
        <taxon>Actinomycetota</taxon>
        <taxon>Coriobacteriia</taxon>
        <taxon>Eggerthellales</taxon>
        <taxon>Eggerthellaceae</taxon>
        <taxon>Phoenicibacter</taxon>
    </lineage>
</organism>
<dbReference type="PANTHER" id="PTHR40447:SF1">
    <property type="entry name" value="ANAEROBIC SULFITE REDUCTASE SUBUNIT A"/>
    <property type="match status" value="1"/>
</dbReference>
<evidence type="ECO:0000256" key="1">
    <source>
        <dbReference type="ARBA" id="ARBA00022723"/>
    </source>
</evidence>
<sequence>MKTSTVIAPVKAGSNYSFAEVHSFDEVELDYSTTLTSLKKFFIPKHETLFEFDENNEIHDCEIHPRSRVLFGAHACDINAINNLNLVFEDKNRPDPYYKKRKSRTMIVGISCMPTSTCFCHNLGVQEAKGGYDLFLQDLGDSYFVSIGSVEGANVLEEACSPRETTNEDRKKFLERTRIRQEAFSKEIPDIQEIPMLMDAFHDDPFWDEMGKRCLSCTACAQVCPTCYCFNIVDTLNASGKGGKRERFPDCCTNPEFAQVTGGFNFRGSNVSRVRHRMYHKLNGFYSKYDRYLCVGCGRCARACKAGISPAEVLKFFASKEFE</sequence>
<dbReference type="InterPro" id="IPR017900">
    <property type="entry name" value="4Fe4S_Fe_S_CS"/>
</dbReference>
<dbReference type="Proteomes" id="UP001168575">
    <property type="component" value="Unassembled WGS sequence"/>
</dbReference>
<evidence type="ECO:0000313" key="5">
    <source>
        <dbReference type="EMBL" id="MDO4841976.1"/>
    </source>
</evidence>
<comment type="caution">
    <text evidence="5">The sequence shown here is derived from an EMBL/GenBank/DDBJ whole genome shotgun (WGS) entry which is preliminary data.</text>
</comment>
<dbReference type="EMBL" id="JAUMVS010000072">
    <property type="protein sequence ID" value="MDO4841976.1"/>
    <property type="molecule type" value="Genomic_DNA"/>
</dbReference>
<dbReference type="SUPFAM" id="SSF46548">
    <property type="entry name" value="alpha-helical ferredoxin"/>
    <property type="match status" value="1"/>
</dbReference>
<evidence type="ECO:0000256" key="3">
    <source>
        <dbReference type="ARBA" id="ARBA00023014"/>
    </source>
</evidence>
<keyword evidence="6" id="KW-1185">Reference proteome</keyword>
<evidence type="ECO:0000259" key="4">
    <source>
        <dbReference type="PROSITE" id="PS51379"/>
    </source>
</evidence>
<accession>A0AA43UA86</accession>
<keyword evidence="3" id="KW-0411">Iron-sulfur</keyword>
<dbReference type="PANTHER" id="PTHR40447">
    <property type="entry name" value="ANAEROBIC SULFITE REDUCTASE SUBUNIT A"/>
    <property type="match status" value="1"/>
</dbReference>
<protein>
    <submittedName>
        <fullName evidence="5">4Fe-4S dicluster domain-containing protein</fullName>
    </submittedName>
</protein>
<evidence type="ECO:0000256" key="2">
    <source>
        <dbReference type="ARBA" id="ARBA00023004"/>
    </source>
</evidence>
<dbReference type="GO" id="GO:0051536">
    <property type="term" value="F:iron-sulfur cluster binding"/>
    <property type="evidence" value="ECO:0007669"/>
    <property type="project" value="UniProtKB-KW"/>
</dbReference>
<keyword evidence="1" id="KW-0479">Metal-binding</keyword>
<dbReference type="PROSITE" id="PS51379">
    <property type="entry name" value="4FE4S_FER_2"/>
    <property type="match status" value="2"/>
</dbReference>
<dbReference type="GO" id="GO:0046872">
    <property type="term" value="F:metal ion binding"/>
    <property type="evidence" value="ECO:0007669"/>
    <property type="project" value="UniProtKB-KW"/>
</dbReference>
<name>A0AA43UA86_9ACTN</name>
<dbReference type="InterPro" id="IPR017896">
    <property type="entry name" value="4Fe4S_Fe-S-bd"/>
</dbReference>